<sequence>MPPLFRSTSGKMKDEARQERRDLLWGLSAALILHALIMALLVYGLPTPPQQPQEEQAVNVALVPPPEQPKPKPAPAPPPKETKVDKPPKPKVEKPPEPKVEKPPEPKVEKPPPPEKQPSTPSPIEVLKPVFQFGDKDTGPRKALDGASAQDNSPPPAKKDDSKPSAAVKDAENKTAASADSEQRADPTKAAEKPVTAAKETEPTQEKQATPDADKQAAAAPAALAATGGDGEIELPTSAEAPLPRPADAPKPSPAKAFKSASGSAGKPSPTDAPIAASQGYSGLPGVRKLYSQGATGDALATTSMAGVPRGERAAQLCSSALERQLLDASYFPVLIPKFSLKSGNVLDVPDTALPTATTVYRLSYRCEVDANATKVLSLAFSVGTPIPPDEWASYGLSAH</sequence>
<feature type="region of interest" description="Disordered" evidence="1">
    <location>
        <begin position="48"/>
        <end position="279"/>
    </location>
</feature>
<evidence type="ECO:0000313" key="3">
    <source>
        <dbReference type="EMBL" id="MET2831441.1"/>
    </source>
</evidence>
<feature type="compositionally biased region" description="Basic and acidic residues" evidence="1">
    <location>
        <begin position="157"/>
        <end position="173"/>
    </location>
</feature>
<feature type="compositionally biased region" description="Pro residues" evidence="1">
    <location>
        <begin position="243"/>
        <end position="253"/>
    </location>
</feature>
<accession>A0ABV2DN19</accession>
<dbReference type="InterPro" id="IPR009273">
    <property type="entry name" value="DUF930"/>
</dbReference>
<evidence type="ECO:0000313" key="4">
    <source>
        <dbReference type="Proteomes" id="UP001548832"/>
    </source>
</evidence>
<protein>
    <submittedName>
        <fullName evidence="3">DUF930 domain-containing protein</fullName>
    </submittedName>
</protein>
<name>A0ABV2DN19_9HYPH</name>
<feature type="compositionally biased region" description="Low complexity" evidence="1">
    <location>
        <begin position="207"/>
        <end position="227"/>
    </location>
</feature>
<feature type="compositionally biased region" description="Basic and acidic residues" evidence="1">
    <location>
        <begin position="134"/>
        <end position="144"/>
    </location>
</feature>
<reference evidence="3 4" key="1">
    <citation type="submission" date="2024-06" db="EMBL/GenBank/DDBJ databases">
        <authorList>
            <person name="Kim D.-U."/>
        </authorList>
    </citation>
    <scope>NUCLEOTIDE SEQUENCE [LARGE SCALE GENOMIC DNA]</scope>
    <source>
        <strain evidence="3 4">KACC15460</strain>
    </source>
</reference>
<comment type="caution">
    <text evidence="3">The sequence shown here is derived from an EMBL/GenBank/DDBJ whole genome shotgun (WGS) entry which is preliminary data.</text>
</comment>
<organism evidence="3 4">
    <name type="scientific">Mesorhizobium shangrilense</name>
    <dbReference type="NCBI Taxonomy" id="460060"/>
    <lineage>
        <taxon>Bacteria</taxon>
        <taxon>Pseudomonadati</taxon>
        <taxon>Pseudomonadota</taxon>
        <taxon>Alphaproteobacteria</taxon>
        <taxon>Hyphomicrobiales</taxon>
        <taxon>Phyllobacteriaceae</taxon>
        <taxon>Mesorhizobium</taxon>
    </lineage>
</organism>
<feature type="compositionally biased region" description="Low complexity" evidence="1">
    <location>
        <begin position="254"/>
        <end position="270"/>
    </location>
</feature>
<feature type="compositionally biased region" description="Pro residues" evidence="1">
    <location>
        <begin position="63"/>
        <end position="79"/>
    </location>
</feature>
<feature type="compositionally biased region" description="Basic and acidic residues" evidence="1">
    <location>
        <begin position="181"/>
        <end position="192"/>
    </location>
</feature>
<keyword evidence="4" id="KW-1185">Reference proteome</keyword>
<evidence type="ECO:0000256" key="2">
    <source>
        <dbReference type="SAM" id="Phobius"/>
    </source>
</evidence>
<gene>
    <name evidence="3" type="ORF">ABVQ20_31295</name>
</gene>
<evidence type="ECO:0000256" key="1">
    <source>
        <dbReference type="SAM" id="MobiDB-lite"/>
    </source>
</evidence>
<keyword evidence="2" id="KW-1133">Transmembrane helix</keyword>
<dbReference type="Proteomes" id="UP001548832">
    <property type="component" value="Unassembled WGS sequence"/>
</dbReference>
<dbReference type="Pfam" id="PF06059">
    <property type="entry name" value="DUF930"/>
    <property type="match status" value="1"/>
</dbReference>
<feature type="compositionally biased region" description="Basic and acidic residues" evidence="1">
    <location>
        <begin position="80"/>
        <end position="113"/>
    </location>
</feature>
<proteinExistence type="predicted"/>
<keyword evidence="2" id="KW-0812">Transmembrane</keyword>
<keyword evidence="2" id="KW-0472">Membrane</keyword>
<feature type="transmembrane region" description="Helical" evidence="2">
    <location>
        <begin position="23"/>
        <end position="45"/>
    </location>
</feature>
<dbReference type="EMBL" id="JBEWSZ010000004">
    <property type="protein sequence ID" value="MET2831441.1"/>
    <property type="molecule type" value="Genomic_DNA"/>
</dbReference>
<dbReference type="RefSeq" id="WP_354463726.1">
    <property type="nucleotide sequence ID" value="NZ_JBEWSZ010000004.1"/>
</dbReference>